<dbReference type="InterPro" id="IPR018060">
    <property type="entry name" value="HTH_AraC"/>
</dbReference>
<dbReference type="PANTHER" id="PTHR43280">
    <property type="entry name" value="ARAC-FAMILY TRANSCRIPTIONAL REGULATOR"/>
    <property type="match status" value="1"/>
</dbReference>
<organism evidence="5 6">
    <name type="scientific">Liquorilactobacillus aquaticus DSM 21051</name>
    <dbReference type="NCBI Taxonomy" id="1423725"/>
    <lineage>
        <taxon>Bacteria</taxon>
        <taxon>Bacillati</taxon>
        <taxon>Bacillota</taxon>
        <taxon>Bacilli</taxon>
        <taxon>Lactobacillales</taxon>
        <taxon>Lactobacillaceae</taxon>
        <taxon>Liquorilactobacillus</taxon>
    </lineage>
</organism>
<dbReference type="PROSITE" id="PS01124">
    <property type="entry name" value="HTH_ARAC_FAMILY_2"/>
    <property type="match status" value="1"/>
</dbReference>
<sequence>MKKKELHYDDMSENNLFVKIKKAEYTTRGLILDKHWHEQIQLFYFTQGNAIVRCNSKKFEVSSNDLVIINSKELHYIENNCDDLELYVIKIDLTFLYSNKLDAIQTQFLTSLSQNLILFKNMIKNDAAVLKCVDLIVAEYLNKKIGFEMAIKGQVYILIALLLRKHIEKNCAKNEFQNRREVLQRFREVIDYIDRNFTEQIDLRKLSGIAQISTGYFCRLFKEIAGISAVDYISALRINKAVELIKDSNQNMTEIAMNCGFNDSNYFSRVFKKYQKVSPTELRRQSQKKNKKLYDMITIDKTLCTFKI</sequence>
<evidence type="ECO:0000256" key="2">
    <source>
        <dbReference type="ARBA" id="ARBA00023125"/>
    </source>
</evidence>
<dbReference type="SUPFAM" id="SSF51215">
    <property type="entry name" value="Regulatory protein AraC"/>
    <property type="match status" value="1"/>
</dbReference>
<reference evidence="5 6" key="1">
    <citation type="journal article" date="2015" name="Genome Announc.">
        <title>Expanding the biotechnology potential of lactobacilli through comparative genomics of 213 strains and associated genera.</title>
        <authorList>
            <person name="Sun Z."/>
            <person name="Harris H.M."/>
            <person name="McCann A."/>
            <person name="Guo C."/>
            <person name="Argimon S."/>
            <person name="Zhang W."/>
            <person name="Yang X."/>
            <person name="Jeffery I.B."/>
            <person name="Cooney J.C."/>
            <person name="Kagawa T.F."/>
            <person name="Liu W."/>
            <person name="Song Y."/>
            <person name="Salvetti E."/>
            <person name="Wrobel A."/>
            <person name="Rasinkangas P."/>
            <person name="Parkhill J."/>
            <person name="Rea M.C."/>
            <person name="O'Sullivan O."/>
            <person name="Ritari J."/>
            <person name="Douillard F.P."/>
            <person name="Paul Ross R."/>
            <person name="Yang R."/>
            <person name="Briner A.E."/>
            <person name="Felis G.E."/>
            <person name="de Vos W.M."/>
            <person name="Barrangou R."/>
            <person name="Klaenhammer T.R."/>
            <person name="Caufield P.W."/>
            <person name="Cui Y."/>
            <person name="Zhang H."/>
            <person name="O'Toole P.W."/>
        </authorList>
    </citation>
    <scope>NUCLEOTIDE SEQUENCE [LARGE SCALE GENOMIC DNA]</scope>
    <source>
        <strain evidence="5 6">DSM 21051</strain>
    </source>
</reference>
<dbReference type="EMBL" id="AYZD01000001">
    <property type="protein sequence ID" value="KRM97603.1"/>
    <property type="molecule type" value="Genomic_DNA"/>
</dbReference>
<gene>
    <name evidence="5" type="ORF">FC19_GL001649</name>
</gene>
<feature type="domain" description="HTH araC/xylS-type" evidence="4">
    <location>
        <begin position="187"/>
        <end position="285"/>
    </location>
</feature>
<proteinExistence type="predicted"/>
<keyword evidence="2" id="KW-0238">DNA-binding</keyword>
<dbReference type="PROSITE" id="PS00041">
    <property type="entry name" value="HTH_ARAC_FAMILY_1"/>
    <property type="match status" value="1"/>
</dbReference>
<dbReference type="InterPro" id="IPR037923">
    <property type="entry name" value="HTH-like"/>
</dbReference>
<name>A0A0R2DBR6_9LACO</name>
<dbReference type="InterPro" id="IPR003313">
    <property type="entry name" value="AraC-bd"/>
</dbReference>
<dbReference type="Gene3D" id="1.10.10.60">
    <property type="entry name" value="Homeodomain-like"/>
    <property type="match status" value="2"/>
</dbReference>
<comment type="caution">
    <text evidence="5">The sequence shown here is derived from an EMBL/GenBank/DDBJ whole genome shotgun (WGS) entry which is preliminary data.</text>
</comment>
<dbReference type="InterPro" id="IPR020449">
    <property type="entry name" value="Tscrpt_reg_AraC-type_HTH"/>
</dbReference>
<dbReference type="STRING" id="1423725.FC19_GL001649"/>
<protein>
    <recommendedName>
        <fullName evidence="4">HTH araC/xylS-type domain-containing protein</fullName>
    </recommendedName>
</protein>
<dbReference type="Proteomes" id="UP000051015">
    <property type="component" value="Unassembled WGS sequence"/>
</dbReference>
<dbReference type="Pfam" id="PF12833">
    <property type="entry name" value="HTH_18"/>
    <property type="match status" value="1"/>
</dbReference>
<evidence type="ECO:0000259" key="4">
    <source>
        <dbReference type="PROSITE" id="PS01124"/>
    </source>
</evidence>
<dbReference type="Pfam" id="PF02311">
    <property type="entry name" value="AraC_binding"/>
    <property type="match status" value="1"/>
</dbReference>
<evidence type="ECO:0000256" key="3">
    <source>
        <dbReference type="ARBA" id="ARBA00023163"/>
    </source>
</evidence>
<dbReference type="PRINTS" id="PR00032">
    <property type="entry name" value="HTHARAC"/>
</dbReference>
<dbReference type="InterPro" id="IPR014710">
    <property type="entry name" value="RmlC-like_jellyroll"/>
</dbReference>
<evidence type="ECO:0000256" key="1">
    <source>
        <dbReference type="ARBA" id="ARBA00023015"/>
    </source>
</evidence>
<evidence type="ECO:0000313" key="6">
    <source>
        <dbReference type="Proteomes" id="UP000051015"/>
    </source>
</evidence>
<dbReference type="PANTHER" id="PTHR43280:SF28">
    <property type="entry name" value="HTH-TYPE TRANSCRIPTIONAL ACTIVATOR RHAS"/>
    <property type="match status" value="1"/>
</dbReference>
<dbReference type="InterPro" id="IPR018062">
    <property type="entry name" value="HTH_AraC-typ_CS"/>
</dbReference>
<keyword evidence="1" id="KW-0805">Transcription regulation</keyword>
<accession>A0A0R2DBR6</accession>
<dbReference type="GO" id="GO:0043565">
    <property type="term" value="F:sequence-specific DNA binding"/>
    <property type="evidence" value="ECO:0007669"/>
    <property type="project" value="InterPro"/>
</dbReference>
<dbReference type="AlphaFoldDB" id="A0A0R2DBR6"/>
<dbReference type="Gene3D" id="2.60.120.10">
    <property type="entry name" value="Jelly Rolls"/>
    <property type="match status" value="1"/>
</dbReference>
<dbReference type="GO" id="GO:0003700">
    <property type="term" value="F:DNA-binding transcription factor activity"/>
    <property type="evidence" value="ECO:0007669"/>
    <property type="project" value="InterPro"/>
</dbReference>
<keyword evidence="3" id="KW-0804">Transcription</keyword>
<evidence type="ECO:0000313" key="5">
    <source>
        <dbReference type="EMBL" id="KRM97603.1"/>
    </source>
</evidence>
<dbReference type="RefSeq" id="WP_083488255.1">
    <property type="nucleotide sequence ID" value="NZ_AYZD01000001.1"/>
</dbReference>
<dbReference type="PATRIC" id="fig|1423725.3.peg.1693"/>
<dbReference type="SUPFAM" id="SSF46689">
    <property type="entry name" value="Homeodomain-like"/>
    <property type="match status" value="2"/>
</dbReference>
<dbReference type="SMART" id="SM00342">
    <property type="entry name" value="HTH_ARAC"/>
    <property type="match status" value="1"/>
</dbReference>
<dbReference type="OrthoDB" id="247151at2"/>
<dbReference type="InterPro" id="IPR009057">
    <property type="entry name" value="Homeodomain-like_sf"/>
</dbReference>
<keyword evidence="6" id="KW-1185">Reference proteome</keyword>